<reference evidence="5 6" key="1">
    <citation type="submission" date="2019-04" db="EMBL/GenBank/DDBJ databases">
        <title>Azoarcus nasutitermitis sp. nov. isolated from termite nest.</title>
        <authorList>
            <person name="Lin S.-Y."/>
            <person name="Hameed A."/>
            <person name="Hsu Y.-H."/>
            <person name="Young C.-C."/>
        </authorList>
    </citation>
    <scope>NUCLEOTIDE SEQUENCE [LARGE SCALE GENOMIC DNA]</scope>
    <source>
        <strain evidence="5 6">CC-YHH838</strain>
    </source>
</reference>
<dbReference type="PANTHER" id="PTHR38603">
    <property type="entry name" value="CHAPERONE NAPD"/>
    <property type="match status" value="1"/>
</dbReference>
<evidence type="ECO:0000256" key="1">
    <source>
        <dbReference type="ARBA" id="ARBA00004496"/>
    </source>
</evidence>
<proteinExistence type="inferred from homology"/>
<comment type="subcellular location">
    <subcellularLocation>
        <location evidence="1 4">Cytoplasm</location>
    </subcellularLocation>
</comment>
<dbReference type="InterPro" id="IPR005623">
    <property type="entry name" value="Chaperone_NapD_NO3_reduct"/>
</dbReference>
<comment type="similarity">
    <text evidence="4">Belongs to the NapD family.</text>
</comment>
<gene>
    <name evidence="4" type="primary">napD</name>
    <name evidence="5" type="ORF">E6C76_21185</name>
</gene>
<organism evidence="5 6">
    <name type="scientific">Pseudothauera nasutitermitis</name>
    <dbReference type="NCBI Taxonomy" id="2565930"/>
    <lineage>
        <taxon>Bacteria</taxon>
        <taxon>Pseudomonadati</taxon>
        <taxon>Pseudomonadota</taxon>
        <taxon>Betaproteobacteria</taxon>
        <taxon>Rhodocyclales</taxon>
        <taxon>Zoogloeaceae</taxon>
        <taxon>Pseudothauera</taxon>
    </lineage>
</organism>
<comment type="function">
    <text evidence="4">Chaperone for NapA, the catalytic subunit of the periplasmic nitrate reductase. It binds directly and specifically to the twin-arginine signal peptide of NapA, preventing premature interaction with the Tat translocase and premature export.</text>
</comment>
<evidence type="ECO:0000256" key="4">
    <source>
        <dbReference type="HAMAP-Rule" id="MF_02200"/>
    </source>
</evidence>
<dbReference type="HAMAP" id="MF_02200">
    <property type="entry name" value="NapD"/>
    <property type="match status" value="1"/>
</dbReference>
<sequence length="84" mass="9210">MNIASLVVRAKPENFARLETQYRDIPGVEVHARCERGGHMVVTVEDGEGYATSDSILAVSTAEHVLSVTLAYEYTDEGLELQEA</sequence>
<evidence type="ECO:0000313" key="6">
    <source>
        <dbReference type="Proteomes" id="UP000308430"/>
    </source>
</evidence>
<keyword evidence="3 4" id="KW-0143">Chaperone</keyword>
<name>A0A4S4APC3_9RHOO</name>
<comment type="subunit">
    <text evidence="4">Interacts with the cytoplasmic NapA precursor.</text>
</comment>
<dbReference type="Pfam" id="PF03927">
    <property type="entry name" value="NapD"/>
    <property type="match status" value="1"/>
</dbReference>
<dbReference type="EMBL" id="SSOC01000010">
    <property type="protein sequence ID" value="THF61107.1"/>
    <property type="molecule type" value="Genomic_DNA"/>
</dbReference>
<evidence type="ECO:0000256" key="2">
    <source>
        <dbReference type="ARBA" id="ARBA00022490"/>
    </source>
</evidence>
<dbReference type="Gene3D" id="3.30.70.920">
    <property type="match status" value="1"/>
</dbReference>
<dbReference type="Proteomes" id="UP000308430">
    <property type="component" value="Unassembled WGS sequence"/>
</dbReference>
<dbReference type="GO" id="GO:0005737">
    <property type="term" value="C:cytoplasm"/>
    <property type="evidence" value="ECO:0007669"/>
    <property type="project" value="UniProtKB-SubCell"/>
</dbReference>
<dbReference type="RefSeq" id="WP_136350260.1">
    <property type="nucleotide sequence ID" value="NZ_SSOC01000010.1"/>
</dbReference>
<dbReference type="AlphaFoldDB" id="A0A4S4APC3"/>
<comment type="caution">
    <text evidence="5">The sequence shown here is derived from an EMBL/GenBank/DDBJ whole genome shotgun (WGS) entry which is preliminary data.</text>
</comment>
<keyword evidence="2 4" id="KW-0963">Cytoplasm</keyword>
<protein>
    <recommendedName>
        <fullName evidence="4">Chaperone NapD</fullName>
    </recommendedName>
    <alternativeName>
        <fullName evidence="4">NapA signal peptide-binding chaperone NapD</fullName>
    </alternativeName>
</protein>
<dbReference type="GO" id="GO:0005048">
    <property type="term" value="F:signal sequence binding"/>
    <property type="evidence" value="ECO:0007669"/>
    <property type="project" value="UniProtKB-UniRule"/>
</dbReference>
<dbReference type="OrthoDB" id="9181043at2"/>
<keyword evidence="6" id="KW-1185">Reference proteome</keyword>
<dbReference type="PANTHER" id="PTHR38603:SF1">
    <property type="entry name" value="CHAPERONE NAPD"/>
    <property type="match status" value="1"/>
</dbReference>
<dbReference type="GO" id="GO:0051224">
    <property type="term" value="P:negative regulation of protein transport"/>
    <property type="evidence" value="ECO:0007669"/>
    <property type="project" value="UniProtKB-UniRule"/>
</dbReference>
<accession>A0A4S4APC3</accession>
<evidence type="ECO:0000256" key="3">
    <source>
        <dbReference type="ARBA" id="ARBA00023186"/>
    </source>
</evidence>
<evidence type="ECO:0000313" key="5">
    <source>
        <dbReference type="EMBL" id="THF61107.1"/>
    </source>
</evidence>